<accession>A0A285QGE7</accession>
<dbReference type="OrthoDB" id="7544132at2"/>
<dbReference type="Gene3D" id="2.160.20.10">
    <property type="entry name" value="Single-stranded right-handed beta-helix, Pectin lyase-like"/>
    <property type="match status" value="1"/>
</dbReference>
<dbReference type="RefSeq" id="WP_097062947.1">
    <property type="nucleotide sequence ID" value="NZ_OBMI01000001.1"/>
</dbReference>
<dbReference type="InterPro" id="IPR011050">
    <property type="entry name" value="Pectin_lyase_fold/virulence"/>
</dbReference>
<evidence type="ECO:0000313" key="2">
    <source>
        <dbReference type="Proteomes" id="UP000219494"/>
    </source>
</evidence>
<proteinExistence type="predicted"/>
<dbReference type="Proteomes" id="UP000219494">
    <property type="component" value="Unassembled WGS sequence"/>
</dbReference>
<gene>
    <name evidence="1" type="ORF">SAMN06297144_1137</name>
</gene>
<organism evidence="1 2">
    <name type="scientific">Sphingomonas guangdongensis</name>
    <dbReference type="NCBI Taxonomy" id="1141890"/>
    <lineage>
        <taxon>Bacteria</taxon>
        <taxon>Pseudomonadati</taxon>
        <taxon>Pseudomonadota</taxon>
        <taxon>Alphaproteobacteria</taxon>
        <taxon>Sphingomonadales</taxon>
        <taxon>Sphingomonadaceae</taxon>
        <taxon>Sphingomonas</taxon>
    </lineage>
</organism>
<evidence type="ECO:0000313" key="1">
    <source>
        <dbReference type="EMBL" id="SOB80588.1"/>
    </source>
</evidence>
<sequence>MMTLPSILGSRRDLLGAITAAPLAALPGDARSANDREVAATVAIDHLTPEQFGAVGDGVADDAPAIQRALAAAAARPRAATVILQPRVAYRCGSGLTLDATRVSLWGNALLDFSGWSGRYLRVDASSVGVPGRDAANNYGHRGMISGMIRIVGAGWDTASTGVEFSSGAIATSAQLLIENLSVAHCGIGLRFGSRGYNNVLVRCDVFQCGVCVDWPEADDNGERNTLIGCTLFNSVLAARVTASNAWLHLLSCSLDYTEQLFDVRSGHVLATGCNIESNRWKDRPIRCSGDGGVIRLDGGVMVNQVELTKPTITHFVDVGKGARVEFGAVFASSLPLRAQDPSLPPTWAIGAGEFDVERTQCFELSLLPPRLHAGRTCLSDPDFASERWEDVIWRIADTAGPAGGRLGRPDSNLRLAKGAVAGVRGLIATKAGASGTLAALALITLPVRPGDIVLSGFRVRRDPGRAGRDGTVFVSPSWIRIDGQDDQHVPIVVRQDVIGTQALEPPTDRMLPVWPLHARSQRRAPAWATHFCMVVDLSKADQASFLFNGLWADTI</sequence>
<reference evidence="1 2" key="1">
    <citation type="submission" date="2017-07" db="EMBL/GenBank/DDBJ databases">
        <authorList>
            <person name="Sun Z.S."/>
            <person name="Albrecht U."/>
            <person name="Echele G."/>
            <person name="Lee C.C."/>
        </authorList>
    </citation>
    <scope>NUCLEOTIDE SEQUENCE [LARGE SCALE GENOMIC DNA]</scope>
    <source>
        <strain evidence="1 2">CGMCC 1.12672</strain>
    </source>
</reference>
<evidence type="ECO:0008006" key="3">
    <source>
        <dbReference type="Google" id="ProtNLM"/>
    </source>
</evidence>
<dbReference type="AlphaFoldDB" id="A0A285QGE7"/>
<name>A0A285QGE7_9SPHN</name>
<keyword evidence="2" id="KW-1185">Reference proteome</keyword>
<dbReference type="EMBL" id="OBMI01000001">
    <property type="protein sequence ID" value="SOB80588.1"/>
    <property type="molecule type" value="Genomic_DNA"/>
</dbReference>
<protein>
    <recommendedName>
        <fullName evidence="3">Pectate lyase superfamily protein</fullName>
    </recommendedName>
</protein>
<dbReference type="InterPro" id="IPR012334">
    <property type="entry name" value="Pectin_lyas_fold"/>
</dbReference>
<dbReference type="SUPFAM" id="SSF51126">
    <property type="entry name" value="Pectin lyase-like"/>
    <property type="match status" value="1"/>
</dbReference>